<dbReference type="NCBIfam" id="TIGR00803">
    <property type="entry name" value="nst"/>
    <property type="match status" value="1"/>
</dbReference>
<feature type="transmembrane region" description="Helical" evidence="7">
    <location>
        <begin position="214"/>
        <end position="235"/>
    </location>
</feature>
<comment type="caution">
    <text evidence="8">The sequence shown here is derived from an EMBL/GenBank/DDBJ whole genome shotgun (WGS) entry which is preliminary data.</text>
</comment>
<feature type="non-terminal residue" evidence="8">
    <location>
        <position position="1"/>
    </location>
</feature>
<evidence type="ECO:0000256" key="5">
    <source>
        <dbReference type="ARBA" id="ARBA00022989"/>
    </source>
</evidence>
<comment type="subcellular location">
    <subcellularLocation>
        <location evidence="1">Membrane</location>
        <topology evidence="1">Multi-pass membrane protein</topology>
    </subcellularLocation>
</comment>
<feature type="transmembrane region" description="Helical" evidence="7">
    <location>
        <begin position="242"/>
        <end position="263"/>
    </location>
</feature>
<dbReference type="Pfam" id="PF04142">
    <property type="entry name" value="Nuc_sug_transp"/>
    <property type="match status" value="1"/>
</dbReference>
<keyword evidence="4 7" id="KW-0812">Transmembrane</keyword>
<evidence type="ECO:0000256" key="6">
    <source>
        <dbReference type="ARBA" id="ARBA00023136"/>
    </source>
</evidence>
<name>A0AAN5DHN2_9BILA</name>
<proteinExistence type="inferred from homology"/>
<evidence type="ECO:0000313" key="9">
    <source>
        <dbReference type="Proteomes" id="UP001328107"/>
    </source>
</evidence>
<evidence type="ECO:0000256" key="4">
    <source>
        <dbReference type="ARBA" id="ARBA00022692"/>
    </source>
</evidence>
<feature type="transmembrane region" description="Helical" evidence="7">
    <location>
        <begin position="269"/>
        <end position="286"/>
    </location>
</feature>
<feature type="transmembrane region" description="Helical" evidence="7">
    <location>
        <begin position="143"/>
        <end position="163"/>
    </location>
</feature>
<dbReference type="PIRSF" id="PIRSF005799">
    <property type="entry name" value="UDP-gal_transpt"/>
    <property type="match status" value="1"/>
</dbReference>
<keyword evidence="6 7" id="KW-0472">Membrane</keyword>
<feature type="transmembrane region" description="Helical" evidence="7">
    <location>
        <begin position="83"/>
        <end position="105"/>
    </location>
</feature>
<evidence type="ECO:0000256" key="1">
    <source>
        <dbReference type="ARBA" id="ARBA00004141"/>
    </source>
</evidence>
<organism evidence="8 9">
    <name type="scientific">Pristionchus mayeri</name>
    <dbReference type="NCBI Taxonomy" id="1317129"/>
    <lineage>
        <taxon>Eukaryota</taxon>
        <taxon>Metazoa</taxon>
        <taxon>Ecdysozoa</taxon>
        <taxon>Nematoda</taxon>
        <taxon>Chromadorea</taxon>
        <taxon>Rhabditida</taxon>
        <taxon>Rhabditina</taxon>
        <taxon>Diplogasteromorpha</taxon>
        <taxon>Diplogasteroidea</taxon>
        <taxon>Neodiplogasteridae</taxon>
        <taxon>Pristionchus</taxon>
    </lineage>
</organism>
<reference evidence="9" key="1">
    <citation type="submission" date="2022-10" db="EMBL/GenBank/DDBJ databases">
        <title>Genome assembly of Pristionchus species.</title>
        <authorList>
            <person name="Yoshida K."/>
            <person name="Sommer R.J."/>
        </authorList>
    </citation>
    <scope>NUCLEOTIDE SEQUENCE [LARGE SCALE GENOMIC DNA]</scope>
    <source>
        <strain evidence="9">RS5460</strain>
    </source>
</reference>
<comment type="similarity">
    <text evidence="2">Belongs to the nucleotide-sugar transporter family. SLC35A subfamily.</text>
</comment>
<feature type="transmembrane region" description="Helical" evidence="7">
    <location>
        <begin position="114"/>
        <end position="131"/>
    </location>
</feature>
<dbReference type="GO" id="GO:0000139">
    <property type="term" value="C:Golgi membrane"/>
    <property type="evidence" value="ECO:0007669"/>
    <property type="project" value="InterPro"/>
</dbReference>
<feature type="non-terminal residue" evidence="8">
    <location>
        <position position="290"/>
    </location>
</feature>
<dbReference type="EMBL" id="BTRK01000006">
    <property type="protein sequence ID" value="GMR62792.1"/>
    <property type="molecule type" value="Genomic_DNA"/>
</dbReference>
<dbReference type="AlphaFoldDB" id="A0AAN5DHN2"/>
<sequence>RYSRARKVQEMFVPAVAVFYAEILKLLICLIIESKTVGFTKLTSSIRSHIIYQPLDTLKVCVPAIVYVVQNNLFYVSASHLEAGTFMIFSQLKIFTTAIFSIIMLGRSLSGRQWAGLVVLFIGVSLVQVDATTQTEIGNDENPLIGLTSIVIACVLSGFAGVYLEKILKGSVSIWMRNIQLAIFAVPSSFASIYAQKADIGMPHVLSYGFDAVVWLTVFWFGIGGLSMAACIKYADNIAKNFATAISIVLTTIGSVIIGSVIFSFIPSSYFIMGAILVMLSIFLYSSSKS</sequence>
<keyword evidence="5 7" id="KW-1133">Transmembrane helix</keyword>
<protein>
    <submittedName>
        <fullName evidence="8">Uncharacterized protein</fullName>
    </submittedName>
</protein>
<accession>A0AAN5DHN2</accession>
<feature type="transmembrane region" description="Helical" evidence="7">
    <location>
        <begin position="175"/>
        <end position="194"/>
    </location>
</feature>
<dbReference type="PANTHER" id="PTHR10231">
    <property type="entry name" value="NUCLEOTIDE-SUGAR TRANSMEMBRANE TRANSPORTER"/>
    <property type="match status" value="1"/>
</dbReference>
<keyword evidence="3" id="KW-0762">Sugar transport</keyword>
<feature type="transmembrane region" description="Helical" evidence="7">
    <location>
        <begin position="12"/>
        <end position="33"/>
    </location>
</feature>
<keyword evidence="3" id="KW-0813">Transport</keyword>
<evidence type="ECO:0000256" key="3">
    <source>
        <dbReference type="ARBA" id="ARBA00022597"/>
    </source>
</evidence>
<dbReference type="GO" id="GO:0015165">
    <property type="term" value="F:pyrimidine nucleotide-sugar transmembrane transporter activity"/>
    <property type="evidence" value="ECO:0007669"/>
    <property type="project" value="InterPro"/>
</dbReference>
<dbReference type="Gene3D" id="1.10.3730.20">
    <property type="match status" value="1"/>
</dbReference>
<gene>
    <name evidence="8" type="ORF">PMAYCL1PPCAC_32987</name>
</gene>
<keyword evidence="9" id="KW-1185">Reference proteome</keyword>
<dbReference type="InterPro" id="IPR037185">
    <property type="entry name" value="EmrE-like"/>
</dbReference>
<evidence type="ECO:0000256" key="7">
    <source>
        <dbReference type="SAM" id="Phobius"/>
    </source>
</evidence>
<dbReference type="InterPro" id="IPR007271">
    <property type="entry name" value="Nuc_sug_transpt"/>
</dbReference>
<evidence type="ECO:0000313" key="8">
    <source>
        <dbReference type="EMBL" id="GMR62792.1"/>
    </source>
</evidence>
<evidence type="ECO:0000256" key="2">
    <source>
        <dbReference type="ARBA" id="ARBA00009976"/>
    </source>
</evidence>
<dbReference type="Proteomes" id="UP001328107">
    <property type="component" value="Unassembled WGS sequence"/>
</dbReference>
<dbReference type="SUPFAM" id="SSF103481">
    <property type="entry name" value="Multidrug resistance efflux transporter EmrE"/>
    <property type="match status" value="1"/>
</dbReference>